<dbReference type="Pfam" id="PF02518">
    <property type="entry name" value="HATPase_c"/>
    <property type="match status" value="1"/>
</dbReference>
<dbReference type="SMART" id="SM00028">
    <property type="entry name" value="TPR"/>
    <property type="match status" value="5"/>
</dbReference>
<comment type="subcellular location">
    <subcellularLocation>
        <location evidence="3">Cytoplasm</location>
    </subcellularLocation>
</comment>
<gene>
    <name evidence="22" type="ORF">Q4Q40_05275</name>
</gene>
<dbReference type="CDD" id="cd16917">
    <property type="entry name" value="HATPase_UhpB-NarQ-NarX-like"/>
    <property type="match status" value="1"/>
</dbReference>
<organism evidence="22 23">
    <name type="scientific">Flavivirga jejuensis</name>
    <dbReference type="NCBI Taxonomy" id="870487"/>
    <lineage>
        <taxon>Bacteria</taxon>
        <taxon>Pseudomonadati</taxon>
        <taxon>Bacteroidota</taxon>
        <taxon>Flavobacteriia</taxon>
        <taxon>Flavobacteriales</taxon>
        <taxon>Flavobacteriaceae</taxon>
        <taxon>Flavivirga</taxon>
    </lineage>
</organism>
<keyword evidence="8" id="KW-0597">Phosphoprotein</keyword>
<evidence type="ECO:0000256" key="5">
    <source>
        <dbReference type="ARBA" id="ARBA00017322"/>
    </source>
</evidence>
<comment type="cofactor">
    <cofactor evidence="2">
        <name>[4Fe-4S] cluster</name>
        <dbReference type="ChEBI" id="CHEBI:49883"/>
    </cofactor>
</comment>
<keyword evidence="20" id="KW-0812">Transmembrane</keyword>
<evidence type="ECO:0000256" key="7">
    <source>
        <dbReference type="ARBA" id="ARBA00022490"/>
    </source>
</evidence>
<dbReference type="SUPFAM" id="SSF55874">
    <property type="entry name" value="ATPase domain of HSP90 chaperone/DNA topoisomerase II/histidine kinase"/>
    <property type="match status" value="1"/>
</dbReference>
<keyword evidence="12 22" id="KW-0418">Kinase</keyword>
<feature type="coiled-coil region" evidence="19">
    <location>
        <begin position="412"/>
        <end position="448"/>
    </location>
</feature>
<name>A0ABT8WKA3_9FLAO</name>
<keyword evidence="20" id="KW-1133">Transmembrane helix</keyword>
<feature type="domain" description="Histidine kinase" evidence="21">
    <location>
        <begin position="547"/>
        <end position="634"/>
    </location>
</feature>
<evidence type="ECO:0000256" key="15">
    <source>
        <dbReference type="ARBA" id="ARBA00023012"/>
    </source>
</evidence>
<reference evidence="22" key="1">
    <citation type="submission" date="2023-07" db="EMBL/GenBank/DDBJ databases">
        <title>Two novel species in the genus Flavivirga.</title>
        <authorList>
            <person name="Kwon K."/>
        </authorList>
    </citation>
    <scope>NUCLEOTIDE SEQUENCE</scope>
    <source>
        <strain evidence="22">KACC 14158</strain>
    </source>
</reference>
<dbReference type="InterPro" id="IPR003594">
    <property type="entry name" value="HATPase_dom"/>
</dbReference>
<dbReference type="Proteomes" id="UP001176806">
    <property type="component" value="Unassembled WGS sequence"/>
</dbReference>
<evidence type="ECO:0000313" key="22">
    <source>
        <dbReference type="EMBL" id="MDO5973591.1"/>
    </source>
</evidence>
<dbReference type="EMBL" id="JAUOEL010000001">
    <property type="protein sequence ID" value="MDO5973591.1"/>
    <property type="molecule type" value="Genomic_DNA"/>
</dbReference>
<comment type="caution">
    <text evidence="22">The sequence shown here is derived from an EMBL/GenBank/DDBJ whole genome shotgun (WGS) entry which is preliminary data.</text>
</comment>
<dbReference type="InterPro" id="IPR011990">
    <property type="entry name" value="TPR-like_helical_dom_sf"/>
</dbReference>
<evidence type="ECO:0000256" key="16">
    <source>
        <dbReference type="ARBA" id="ARBA00023014"/>
    </source>
</evidence>
<dbReference type="PROSITE" id="PS50109">
    <property type="entry name" value="HIS_KIN"/>
    <property type="match status" value="1"/>
</dbReference>
<dbReference type="SMART" id="SM00387">
    <property type="entry name" value="HATPase_c"/>
    <property type="match status" value="1"/>
</dbReference>
<keyword evidence="6" id="KW-0004">4Fe-4S</keyword>
<evidence type="ECO:0000256" key="17">
    <source>
        <dbReference type="ARBA" id="ARBA00024827"/>
    </source>
</evidence>
<dbReference type="EC" id="2.7.13.3" evidence="4"/>
<proteinExistence type="predicted"/>
<keyword evidence="20" id="KW-0472">Membrane</keyword>
<dbReference type="InterPro" id="IPR004358">
    <property type="entry name" value="Sig_transdc_His_kin-like_C"/>
</dbReference>
<sequence>MVKVLNILSCFVFLTHAVKAQDYKNIKALNHSFEKVINTNFNEAKRIALQAVLESEKVLNDTLLLESYTNLSHIYLYLELIDSSSVYCDKGVLYAKKIDDLEKLSTLYNRKGILARKQSDFKTSFQFHEKALGIAESKGLSHLEASIDNSVALLYRDREEIDKSFKALEKAIGISSLHNYKNELARSYNTKGVLFFNTQKDSVLPYYDKALKIVRNNNNMFLEGALLCNIGDFYLNIGDNNKAISYLEAAKTISTRVGDMDTFYYVNVSECIYYENIGRYDEAIKGYKKILNDYKGILNNSQRRRVYWLLSGTLWYNKQFKEAFNYQEQYIFLNDSIFNIKKEKEFESLRTQYEVEKKDNQILLLEKENELANTRRKWVFISAILLTIPLIVLFLFYRHRAKTLKTIGLQEIKLHQKEKERLKEEQKLKATEALIEGQDKERERIAKELHDGIGGQLASINLSLSHINHDINNKAIAKINGSLKNTFNELRVLSHSLSHNFHKDKSLEQLLSEFKRKYEESKLFGLDILIYPEKSLEQLDTYTKHHLYRIIQELLTNIVKHAKAEQVELSFNKYEAILIIILQDNGKGFNIEEQKNGIGISNIKERVESINGAFSIDSTINKGTSVVIEIPINKNTSHED</sequence>
<keyword evidence="11" id="KW-0547">Nucleotide-binding</keyword>
<evidence type="ECO:0000256" key="2">
    <source>
        <dbReference type="ARBA" id="ARBA00001966"/>
    </source>
</evidence>
<keyword evidence="14" id="KW-0408">Iron</keyword>
<comment type="function">
    <text evidence="17">Member of the two-component regulatory system NreB/NreC involved in the control of dissimilatory nitrate/nitrite reduction in response to oxygen. NreB functions as a direct oxygen sensor histidine kinase which is autophosphorylated, in the absence of oxygen, probably at the conserved histidine residue, and transfers its phosphate group probably to a conserved aspartate residue of NreC. NreB/NreC activates the expression of the nitrate (narGHJI) and nitrite (nir) reductase operons, as well as the putative nitrate transporter gene narT.</text>
</comment>
<comment type="catalytic activity">
    <reaction evidence="1">
        <text>ATP + protein L-histidine = ADP + protein N-phospho-L-histidine.</text>
        <dbReference type="EC" id="2.7.13.3"/>
    </reaction>
</comment>
<evidence type="ECO:0000256" key="1">
    <source>
        <dbReference type="ARBA" id="ARBA00000085"/>
    </source>
</evidence>
<evidence type="ECO:0000256" key="19">
    <source>
        <dbReference type="SAM" id="Coils"/>
    </source>
</evidence>
<dbReference type="InterPro" id="IPR011712">
    <property type="entry name" value="Sig_transdc_His_kin_sub3_dim/P"/>
</dbReference>
<dbReference type="Pfam" id="PF07730">
    <property type="entry name" value="HisKA_3"/>
    <property type="match status" value="1"/>
</dbReference>
<dbReference type="PANTHER" id="PTHR24421:SF10">
    <property type="entry name" value="NITRATE_NITRITE SENSOR PROTEIN NARQ"/>
    <property type="match status" value="1"/>
</dbReference>
<dbReference type="InterPro" id="IPR005467">
    <property type="entry name" value="His_kinase_dom"/>
</dbReference>
<keyword evidence="13" id="KW-0067">ATP-binding</keyword>
<dbReference type="RefSeq" id="WP_303300682.1">
    <property type="nucleotide sequence ID" value="NZ_BAABDA010000042.1"/>
</dbReference>
<keyword evidence="19" id="KW-0175">Coiled coil</keyword>
<dbReference type="PANTHER" id="PTHR24421">
    <property type="entry name" value="NITRATE/NITRITE SENSOR PROTEIN NARX-RELATED"/>
    <property type="match status" value="1"/>
</dbReference>
<protein>
    <recommendedName>
        <fullName evidence="5">Oxygen sensor histidine kinase NreB</fullName>
        <ecNumber evidence="4">2.7.13.3</ecNumber>
    </recommendedName>
    <alternativeName>
        <fullName evidence="18">Nitrogen regulation protein B</fullName>
    </alternativeName>
</protein>
<evidence type="ECO:0000256" key="4">
    <source>
        <dbReference type="ARBA" id="ARBA00012438"/>
    </source>
</evidence>
<evidence type="ECO:0000256" key="20">
    <source>
        <dbReference type="SAM" id="Phobius"/>
    </source>
</evidence>
<dbReference type="PRINTS" id="PR00344">
    <property type="entry name" value="BCTRLSENSOR"/>
</dbReference>
<dbReference type="InterPro" id="IPR036890">
    <property type="entry name" value="HATPase_C_sf"/>
</dbReference>
<evidence type="ECO:0000256" key="10">
    <source>
        <dbReference type="ARBA" id="ARBA00022723"/>
    </source>
</evidence>
<evidence type="ECO:0000256" key="18">
    <source>
        <dbReference type="ARBA" id="ARBA00030800"/>
    </source>
</evidence>
<evidence type="ECO:0000256" key="3">
    <source>
        <dbReference type="ARBA" id="ARBA00004496"/>
    </source>
</evidence>
<keyword evidence="15" id="KW-0902">Two-component regulatory system</keyword>
<evidence type="ECO:0000256" key="6">
    <source>
        <dbReference type="ARBA" id="ARBA00022485"/>
    </source>
</evidence>
<dbReference type="Pfam" id="PF13181">
    <property type="entry name" value="TPR_8"/>
    <property type="match status" value="1"/>
</dbReference>
<keyword evidence="7" id="KW-0963">Cytoplasm</keyword>
<dbReference type="InterPro" id="IPR019734">
    <property type="entry name" value="TPR_rpt"/>
</dbReference>
<keyword evidence="10" id="KW-0479">Metal-binding</keyword>
<keyword evidence="16" id="KW-0411">Iron-sulfur</keyword>
<evidence type="ECO:0000256" key="8">
    <source>
        <dbReference type="ARBA" id="ARBA00022553"/>
    </source>
</evidence>
<dbReference type="Gene3D" id="1.25.40.10">
    <property type="entry name" value="Tetratricopeptide repeat domain"/>
    <property type="match status" value="1"/>
</dbReference>
<accession>A0ABT8WKA3</accession>
<dbReference type="GO" id="GO:0016301">
    <property type="term" value="F:kinase activity"/>
    <property type="evidence" value="ECO:0007669"/>
    <property type="project" value="UniProtKB-KW"/>
</dbReference>
<evidence type="ECO:0000256" key="12">
    <source>
        <dbReference type="ARBA" id="ARBA00022777"/>
    </source>
</evidence>
<evidence type="ECO:0000256" key="13">
    <source>
        <dbReference type="ARBA" id="ARBA00022840"/>
    </source>
</evidence>
<evidence type="ECO:0000313" key="23">
    <source>
        <dbReference type="Proteomes" id="UP001176806"/>
    </source>
</evidence>
<feature type="transmembrane region" description="Helical" evidence="20">
    <location>
        <begin position="378"/>
        <end position="397"/>
    </location>
</feature>
<dbReference type="Gene3D" id="3.30.565.10">
    <property type="entry name" value="Histidine kinase-like ATPase, C-terminal domain"/>
    <property type="match status" value="1"/>
</dbReference>
<keyword evidence="23" id="KW-1185">Reference proteome</keyword>
<dbReference type="InterPro" id="IPR050482">
    <property type="entry name" value="Sensor_HK_TwoCompSys"/>
</dbReference>
<dbReference type="SUPFAM" id="SSF48452">
    <property type="entry name" value="TPR-like"/>
    <property type="match status" value="2"/>
</dbReference>
<evidence type="ECO:0000256" key="11">
    <source>
        <dbReference type="ARBA" id="ARBA00022741"/>
    </source>
</evidence>
<evidence type="ECO:0000256" key="14">
    <source>
        <dbReference type="ARBA" id="ARBA00023004"/>
    </source>
</evidence>
<evidence type="ECO:0000256" key="9">
    <source>
        <dbReference type="ARBA" id="ARBA00022679"/>
    </source>
</evidence>
<dbReference type="Gene3D" id="1.20.5.1930">
    <property type="match status" value="1"/>
</dbReference>
<evidence type="ECO:0000259" key="21">
    <source>
        <dbReference type="PROSITE" id="PS50109"/>
    </source>
</evidence>
<keyword evidence="9" id="KW-0808">Transferase</keyword>